<dbReference type="PANTHER" id="PTHR18952">
    <property type="entry name" value="CARBONIC ANHYDRASE"/>
    <property type="match status" value="1"/>
</dbReference>
<reference evidence="9" key="1">
    <citation type="journal article" date="2018" name="Nat. Microbiol.">
        <title>Leveraging single-cell genomics to expand the fungal tree of life.</title>
        <authorList>
            <person name="Ahrendt S.R."/>
            <person name="Quandt C.A."/>
            <person name="Ciobanu D."/>
            <person name="Clum A."/>
            <person name="Salamov A."/>
            <person name="Andreopoulos B."/>
            <person name="Cheng J.F."/>
            <person name="Woyke T."/>
            <person name="Pelin A."/>
            <person name="Henrissat B."/>
            <person name="Reynolds N.K."/>
            <person name="Benny G.L."/>
            <person name="Smith M.E."/>
            <person name="James T.Y."/>
            <person name="Grigoriev I.V."/>
        </authorList>
    </citation>
    <scope>NUCLEOTIDE SEQUENCE [LARGE SCALE GENOMIC DNA]</scope>
    <source>
        <strain evidence="9">Benny S71-1</strain>
    </source>
</reference>
<evidence type="ECO:0000256" key="6">
    <source>
        <dbReference type="ARBA" id="ARBA00048348"/>
    </source>
</evidence>
<protein>
    <recommendedName>
        <fullName evidence="2">carbonic anhydrase</fullName>
        <ecNumber evidence="2">4.2.1.1</ecNumber>
    </recommendedName>
</protein>
<dbReference type="Pfam" id="PF00194">
    <property type="entry name" value="Carb_anhydrase"/>
    <property type="match status" value="1"/>
</dbReference>
<evidence type="ECO:0000259" key="7">
    <source>
        <dbReference type="PROSITE" id="PS51144"/>
    </source>
</evidence>
<keyword evidence="3" id="KW-0479">Metal-binding</keyword>
<dbReference type="CDD" id="cd03124">
    <property type="entry name" value="alpha_CA_prokaryotic_like"/>
    <property type="match status" value="1"/>
</dbReference>
<dbReference type="InterPro" id="IPR001148">
    <property type="entry name" value="CA_dom"/>
</dbReference>
<gene>
    <name evidence="8" type="ORF">SYNPS1DRAFT_16584</name>
</gene>
<keyword evidence="4" id="KW-0862">Zinc</keyword>
<dbReference type="InterPro" id="IPR036398">
    <property type="entry name" value="CA_dom_sf"/>
</dbReference>
<sequence>MGIVGTVVADGGVEWSYDGARGPARWGGLSNAYRKCSTGRQQSPINLVSGNAEYVAQARPSSPAFVWGQLGRTPIVYDGHTVQLNVQAGDSSSNYVTFGGSRYTLQNIHFHVPSEHRIASVYSDAEVHLVHKSADNKLLVIGVVFRVSTADNGWLAPIIANMPGGSGAKKEVPSLDLPALLRATGNFGEYWTYMGSLTTPPCTENVRWFIAGKAQSFSVAQYHALRTVLKFNSRFTQPR</sequence>
<evidence type="ECO:0000256" key="2">
    <source>
        <dbReference type="ARBA" id="ARBA00012925"/>
    </source>
</evidence>
<dbReference type="Gene3D" id="3.10.200.10">
    <property type="entry name" value="Alpha carbonic anhydrase"/>
    <property type="match status" value="1"/>
</dbReference>
<evidence type="ECO:0000313" key="8">
    <source>
        <dbReference type="EMBL" id="RKP24821.1"/>
    </source>
</evidence>
<dbReference type="AlphaFoldDB" id="A0A4P9YZI0"/>
<feature type="domain" description="Alpha-carbonic anhydrase" evidence="7">
    <location>
        <begin position="13"/>
        <end position="239"/>
    </location>
</feature>
<dbReference type="Proteomes" id="UP000278143">
    <property type="component" value="Unassembled WGS sequence"/>
</dbReference>
<keyword evidence="9" id="KW-1185">Reference proteome</keyword>
<dbReference type="InterPro" id="IPR041891">
    <property type="entry name" value="Alpha_CA_prokaryot-like"/>
</dbReference>
<dbReference type="PROSITE" id="PS51144">
    <property type="entry name" value="ALPHA_CA_2"/>
    <property type="match status" value="1"/>
</dbReference>
<evidence type="ECO:0000313" key="9">
    <source>
        <dbReference type="Proteomes" id="UP000278143"/>
    </source>
</evidence>
<evidence type="ECO:0000256" key="3">
    <source>
        <dbReference type="ARBA" id="ARBA00022723"/>
    </source>
</evidence>
<dbReference type="InterPro" id="IPR023561">
    <property type="entry name" value="Carbonic_anhydrase_a-class"/>
</dbReference>
<organism evidence="8 9">
    <name type="scientific">Syncephalis pseudoplumigaleata</name>
    <dbReference type="NCBI Taxonomy" id="1712513"/>
    <lineage>
        <taxon>Eukaryota</taxon>
        <taxon>Fungi</taxon>
        <taxon>Fungi incertae sedis</taxon>
        <taxon>Zoopagomycota</taxon>
        <taxon>Zoopagomycotina</taxon>
        <taxon>Zoopagomycetes</taxon>
        <taxon>Zoopagales</taxon>
        <taxon>Piptocephalidaceae</taxon>
        <taxon>Syncephalis</taxon>
    </lineage>
</organism>
<dbReference type="SUPFAM" id="SSF51069">
    <property type="entry name" value="Carbonic anhydrase"/>
    <property type="match status" value="1"/>
</dbReference>
<comment type="catalytic activity">
    <reaction evidence="6">
        <text>hydrogencarbonate + H(+) = CO2 + H2O</text>
        <dbReference type="Rhea" id="RHEA:10748"/>
        <dbReference type="ChEBI" id="CHEBI:15377"/>
        <dbReference type="ChEBI" id="CHEBI:15378"/>
        <dbReference type="ChEBI" id="CHEBI:16526"/>
        <dbReference type="ChEBI" id="CHEBI:17544"/>
        <dbReference type="EC" id="4.2.1.1"/>
    </reaction>
</comment>
<evidence type="ECO:0000256" key="5">
    <source>
        <dbReference type="ARBA" id="ARBA00023239"/>
    </source>
</evidence>
<name>A0A4P9YZI0_9FUNG</name>
<dbReference type="EC" id="4.2.1.1" evidence="2"/>
<dbReference type="GO" id="GO:0004089">
    <property type="term" value="F:carbonate dehydratase activity"/>
    <property type="evidence" value="ECO:0007669"/>
    <property type="project" value="UniProtKB-EC"/>
</dbReference>
<proteinExistence type="inferred from homology"/>
<dbReference type="PANTHER" id="PTHR18952:SF265">
    <property type="entry name" value="CARBONIC ANHYDRASE"/>
    <property type="match status" value="1"/>
</dbReference>
<dbReference type="OrthoDB" id="429145at2759"/>
<evidence type="ECO:0000256" key="4">
    <source>
        <dbReference type="ARBA" id="ARBA00022833"/>
    </source>
</evidence>
<dbReference type="SMART" id="SM01057">
    <property type="entry name" value="Carb_anhydrase"/>
    <property type="match status" value="1"/>
</dbReference>
<dbReference type="EMBL" id="KZ990019">
    <property type="protein sequence ID" value="RKP24821.1"/>
    <property type="molecule type" value="Genomic_DNA"/>
</dbReference>
<accession>A0A4P9YZI0</accession>
<evidence type="ECO:0000256" key="1">
    <source>
        <dbReference type="ARBA" id="ARBA00010718"/>
    </source>
</evidence>
<comment type="similarity">
    <text evidence="1">Belongs to the alpha-carbonic anhydrase family.</text>
</comment>
<keyword evidence="5" id="KW-0456">Lyase</keyword>
<dbReference type="GO" id="GO:0008270">
    <property type="term" value="F:zinc ion binding"/>
    <property type="evidence" value="ECO:0007669"/>
    <property type="project" value="InterPro"/>
</dbReference>